<evidence type="ECO:0000256" key="9">
    <source>
        <dbReference type="ARBA" id="ARBA00022989"/>
    </source>
</evidence>
<evidence type="ECO:0000313" key="13">
    <source>
        <dbReference type="EMBL" id="MBW3467926.1"/>
    </source>
</evidence>
<evidence type="ECO:0000256" key="10">
    <source>
        <dbReference type="ARBA" id="ARBA00023049"/>
    </source>
</evidence>
<comment type="subcellular location">
    <subcellularLocation>
        <location evidence="3">Membrane</location>
        <topology evidence="3">Single-pass type I membrane protein</topology>
    </subcellularLocation>
</comment>
<organism evidence="13 14">
    <name type="scientific">Arthrospiribacter ruber</name>
    <dbReference type="NCBI Taxonomy" id="2487934"/>
    <lineage>
        <taxon>Bacteria</taxon>
        <taxon>Pseudomonadati</taxon>
        <taxon>Bacteroidota</taxon>
        <taxon>Cytophagia</taxon>
        <taxon>Cytophagales</taxon>
        <taxon>Cyclobacteriaceae</taxon>
        <taxon>Arthrospiribacter</taxon>
    </lineage>
</organism>
<dbReference type="PANTHER" id="PTHR31120">
    <property type="entry name" value="METALLOPROTEASE TIKI"/>
    <property type="match status" value="1"/>
</dbReference>
<accession>A0A951IXZ8</accession>
<keyword evidence="8" id="KW-0378">Hydrolase</keyword>
<keyword evidence="14" id="KW-1185">Reference proteome</keyword>
<evidence type="ECO:0000256" key="8">
    <source>
        <dbReference type="ARBA" id="ARBA00022801"/>
    </source>
</evidence>
<dbReference type="Proteomes" id="UP000727490">
    <property type="component" value="Unassembled WGS sequence"/>
</dbReference>
<dbReference type="GO" id="GO:0016020">
    <property type="term" value="C:membrane"/>
    <property type="evidence" value="ECO:0007669"/>
    <property type="project" value="UniProtKB-SubCell"/>
</dbReference>
<name>A0A951IXZ8_9BACT</name>
<keyword evidence="9" id="KW-1133">Transmembrane helix</keyword>
<keyword evidence="6" id="KW-0479">Metal-binding</keyword>
<dbReference type="RefSeq" id="WP_219288473.1">
    <property type="nucleotide sequence ID" value="NZ_RPHB01000004.1"/>
</dbReference>
<evidence type="ECO:0000256" key="7">
    <source>
        <dbReference type="ARBA" id="ARBA00022729"/>
    </source>
</evidence>
<comment type="cofactor">
    <cofactor evidence="2">
        <name>Co(2+)</name>
        <dbReference type="ChEBI" id="CHEBI:48828"/>
    </cofactor>
</comment>
<evidence type="ECO:0000256" key="4">
    <source>
        <dbReference type="ARBA" id="ARBA00022670"/>
    </source>
</evidence>
<dbReference type="PANTHER" id="PTHR31120:SF6">
    <property type="entry name" value="METALLOPROTEASE TIKI HOMOLOG"/>
    <property type="match status" value="1"/>
</dbReference>
<reference evidence="13 14" key="1">
    <citation type="journal article" date="2020" name="Syst. Appl. Microbiol.">
        <title>Arthrospiribacter ruber gen. nov., sp. nov., a novel bacterium isolated from Arthrospira cultures.</title>
        <authorList>
            <person name="Waleron M."/>
            <person name="Misztak A."/>
            <person name="Waleron M.M."/>
            <person name="Furmaniak M."/>
            <person name="Mrozik A."/>
            <person name="Waleron K."/>
        </authorList>
    </citation>
    <scope>NUCLEOTIDE SEQUENCE [LARGE SCALE GENOMIC DNA]</scope>
    <source>
        <strain evidence="13 14">DPMB0001</strain>
    </source>
</reference>
<dbReference type="InterPro" id="IPR002816">
    <property type="entry name" value="TraB/PrgY/GumN_fam"/>
</dbReference>
<dbReference type="GO" id="GO:0030178">
    <property type="term" value="P:negative regulation of Wnt signaling pathway"/>
    <property type="evidence" value="ECO:0007669"/>
    <property type="project" value="InterPro"/>
</dbReference>
<keyword evidence="10" id="KW-0482">Metalloprotease</keyword>
<gene>
    <name evidence="13" type="ORF">EGN73_08870</name>
</gene>
<sequence length="202" mass="22813">MKTLLRFFTLLFTISFVGIYDAYGTVIKEKSLLWKISGNGLESPSYLFGTIHVICEDNFLMNEQIEAALKASDQLALEIDVTDPEMMANMQMLSVNQEMRNIKEDLNPEQIDTVNEYFTAKFGAGIDQLGILKPFVISSLLIQGSLPCSSAVSYENFLSETMNKDSKQVVGLETIEFQMSIFDKIPHKFQIDEIVKSITEKI</sequence>
<evidence type="ECO:0000256" key="6">
    <source>
        <dbReference type="ARBA" id="ARBA00022723"/>
    </source>
</evidence>
<evidence type="ECO:0000256" key="11">
    <source>
        <dbReference type="ARBA" id="ARBA00023136"/>
    </source>
</evidence>
<evidence type="ECO:0000256" key="5">
    <source>
        <dbReference type="ARBA" id="ARBA00022692"/>
    </source>
</evidence>
<keyword evidence="11" id="KW-0472">Membrane</keyword>
<dbReference type="GO" id="GO:0006508">
    <property type="term" value="P:proteolysis"/>
    <property type="evidence" value="ECO:0007669"/>
    <property type="project" value="UniProtKB-KW"/>
</dbReference>
<keyword evidence="7" id="KW-0732">Signal</keyword>
<evidence type="ECO:0000256" key="2">
    <source>
        <dbReference type="ARBA" id="ARBA00001941"/>
    </source>
</evidence>
<evidence type="ECO:0000313" key="14">
    <source>
        <dbReference type="Proteomes" id="UP000727490"/>
    </source>
</evidence>
<evidence type="ECO:0000256" key="1">
    <source>
        <dbReference type="ARBA" id="ARBA00001936"/>
    </source>
</evidence>
<comment type="cofactor">
    <cofactor evidence="1">
        <name>Mn(2+)</name>
        <dbReference type="ChEBI" id="CHEBI:29035"/>
    </cofactor>
</comment>
<keyword evidence="5" id="KW-0812">Transmembrane</keyword>
<dbReference type="InterPro" id="IPR040230">
    <property type="entry name" value="TIKI1/2-like"/>
</dbReference>
<dbReference type="GO" id="GO:0004222">
    <property type="term" value="F:metalloendopeptidase activity"/>
    <property type="evidence" value="ECO:0007669"/>
    <property type="project" value="TreeGrafter"/>
</dbReference>
<dbReference type="EMBL" id="RPHB01000004">
    <property type="protein sequence ID" value="MBW3467926.1"/>
    <property type="molecule type" value="Genomic_DNA"/>
</dbReference>
<dbReference type="CDD" id="cd14789">
    <property type="entry name" value="Tiki"/>
    <property type="match status" value="1"/>
</dbReference>
<keyword evidence="12" id="KW-0325">Glycoprotein</keyword>
<proteinExistence type="predicted"/>
<dbReference type="AlphaFoldDB" id="A0A951IXZ8"/>
<evidence type="ECO:0000256" key="3">
    <source>
        <dbReference type="ARBA" id="ARBA00004479"/>
    </source>
</evidence>
<dbReference type="Pfam" id="PF01963">
    <property type="entry name" value="TraB_PrgY_gumN"/>
    <property type="match status" value="1"/>
</dbReference>
<evidence type="ECO:0000256" key="12">
    <source>
        <dbReference type="ARBA" id="ARBA00023180"/>
    </source>
</evidence>
<protein>
    <submittedName>
        <fullName evidence="13">TraB/GumN family protein</fullName>
    </submittedName>
</protein>
<keyword evidence="4" id="KW-0645">Protease</keyword>
<comment type="caution">
    <text evidence="13">The sequence shown here is derived from an EMBL/GenBank/DDBJ whole genome shotgun (WGS) entry which is preliminary data.</text>
</comment>
<dbReference type="GO" id="GO:0046872">
    <property type="term" value="F:metal ion binding"/>
    <property type="evidence" value="ECO:0007669"/>
    <property type="project" value="UniProtKB-KW"/>
</dbReference>